<evidence type="ECO:0000256" key="5">
    <source>
        <dbReference type="SAM" id="MobiDB-lite"/>
    </source>
</evidence>
<evidence type="ECO:0000313" key="7">
    <source>
        <dbReference type="EMBL" id="KAF1986603.1"/>
    </source>
</evidence>
<dbReference type="InterPro" id="IPR035979">
    <property type="entry name" value="RBD_domain_sf"/>
</dbReference>
<keyword evidence="2 4" id="KW-0694">RNA-binding</keyword>
<dbReference type="InterPro" id="IPR012677">
    <property type="entry name" value="Nucleotide-bd_a/b_plait_sf"/>
</dbReference>
<dbReference type="CDD" id="cd12307">
    <property type="entry name" value="RRM_NIFK_like"/>
    <property type="match status" value="1"/>
</dbReference>
<protein>
    <recommendedName>
        <fullName evidence="6">RRM domain-containing protein</fullName>
    </recommendedName>
</protein>
<dbReference type="Pfam" id="PF00076">
    <property type="entry name" value="RRM_1"/>
    <property type="match status" value="1"/>
</dbReference>
<feature type="domain" description="RRM" evidence="6">
    <location>
        <begin position="175"/>
        <end position="253"/>
    </location>
</feature>
<gene>
    <name evidence="7" type="ORF">K402DRAFT_412655</name>
</gene>
<dbReference type="InterPro" id="IPR000504">
    <property type="entry name" value="RRM_dom"/>
</dbReference>
<sequence length="410" mass="45067">MAPDSKTKKRAAAEQPTATVKKAKKTDEVADRSTRSQKAKTTTGEDNVVLANPEKLRKRAAAALEAEDDAVEQPKKVKKAKKAKSVEDGDGEDVAPIAISKSNSTKRKKAKVPDEPLEDSSEDEAIADQTAELLKGFESSGDEESGSEDEGLPVEEVPSIPNTKKAIEGADEDTGVIYIGRIPHGFYEHQMRAYFSQFGDISKLRLSRNKITGRSKHYAFIEFKSNEVARIVAATMNKYLLFGHILQVRLIPKEQIHPDFFKGANKRFKTIPAGKIRARKLREGKTRDSWTDMISKEEEKRALKQKKLAELGYEFNPPALKSVDTVPEQAPQGAEVDEPLALTEVPHDKEVSISEMTRTSESESGSLAVKETVKVAKPKKGTKVGVEQANAKESKVKSKGTKLGKKKSVA</sequence>
<feature type="compositionally biased region" description="Acidic residues" evidence="5">
    <location>
        <begin position="140"/>
        <end position="153"/>
    </location>
</feature>
<evidence type="ECO:0000256" key="3">
    <source>
        <dbReference type="ARBA" id="ARBA00023242"/>
    </source>
</evidence>
<dbReference type="Gene3D" id="3.30.70.330">
    <property type="match status" value="1"/>
</dbReference>
<keyword evidence="3" id="KW-0539">Nucleus</keyword>
<feature type="region of interest" description="Disordered" evidence="5">
    <location>
        <begin position="1"/>
        <end position="123"/>
    </location>
</feature>
<dbReference type="Proteomes" id="UP000800041">
    <property type="component" value="Unassembled WGS sequence"/>
</dbReference>
<dbReference type="GO" id="GO:0005730">
    <property type="term" value="C:nucleolus"/>
    <property type="evidence" value="ECO:0007669"/>
    <property type="project" value="UniProtKB-SubCell"/>
</dbReference>
<dbReference type="PROSITE" id="PS50102">
    <property type="entry name" value="RRM"/>
    <property type="match status" value="1"/>
</dbReference>
<feature type="compositionally biased region" description="Basic and acidic residues" evidence="5">
    <location>
        <begin position="25"/>
        <end position="34"/>
    </location>
</feature>
<organism evidence="7 8">
    <name type="scientific">Aulographum hederae CBS 113979</name>
    <dbReference type="NCBI Taxonomy" id="1176131"/>
    <lineage>
        <taxon>Eukaryota</taxon>
        <taxon>Fungi</taxon>
        <taxon>Dikarya</taxon>
        <taxon>Ascomycota</taxon>
        <taxon>Pezizomycotina</taxon>
        <taxon>Dothideomycetes</taxon>
        <taxon>Pleosporomycetidae</taxon>
        <taxon>Aulographales</taxon>
        <taxon>Aulographaceae</taxon>
    </lineage>
</organism>
<keyword evidence="8" id="KW-1185">Reference proteome</keyword>
<accession>A0A6G1H055</accession>
<feature type="compositionally biased region" description="Polar residues" evidence="5">
    <location>
        <begin position="354"/>
        <end position="365"/>
    </location>
</feature>
<evidence type="ECO:0000313" key="8">
    <source>
        <dbReference type="Proteomes" id="UP000800041"/>
    </source>
</evidence>
<name>A0A6G1H055_9PEZI</name>
<evidence type="ECO:0000259" key="6">
    <source>
        <dbReference type="PROSITE" id="PS50102"/>
    </source>
</evidence>
<feature type="region of interest" description="Disordered" evidence="5">
    <location>
        <begin position="346"/>
        <end position="410"/>
    </location>
</feature>
<evidence type="ECO:0000256" key="4">
    <source>
        <dbReference type="PROSITE-ProRule" id="PRU00176"/>
    </source>
</evidence>
<feature type="region of interest" description="Disordered" evidence="5">
    <location>
        <begin position="137"/>
        <end position="162"/>
    </location>
</feature>
<dbReference type="SMART" id="SM00360">
    <property type="entry name" value="RRM"/>
    <property type="match status" value="1"/>
</dbReference>
<proteinExistence type="predicted"/>
<comment type="subcellular location">
    <subcellularLocation>
        <location evidence="1">Nucleus</location>
        <location evidence="1">Nucleolus</location>
    </subcellularLocation>
</comment>
<dbReference type="GO" id="GO:0003723">
    <property type="term" value="F:RNA binding"/>
    <property type="evidence" value="ECO:0007669"/>
    <property type="project" value="UniProtKB-UniRule"/>
</dbReference>
<dbReference type="AlphaFoldDB" id="A0A6G1H055"/>
<evidence type="ECO:0000256" key="1">
    <source>
        <dbReference type="ARBA" id="ARBA00004604"/>
    </source>
</evidence>
<dbReference type="SUPFAM" id="SSF54928">
    <property type="entry name" value="RNA-binding domain, RBD"/>
    <property type="match status" value="1"/>
</dbReference>
<reference evidence="7" key="1">
    <citation type="journal article" date="2020" name="Stud. Mycol.">
        <title>101 Dothideomycetes genomes: a test case for predicting lifestyles and emergence of pathogens.</title>
        <authorList>
            <person name="Haridas S."/>
            <person name="Albert R."/>
            <person name="Binder M."/>
            <person name="Bloem J."/>
            <person name="Labutti K."/>
            <person name="Salamov A."/>
            <person name="Andreopoulos B."/>
            <person name="Baker S."/>
            <person name="Barry K."/>
            <person name="Bills G."/>
            <person name="Bluhm B."/>
            <person name="Cannon C."/>
            <person name="Castanera R."/>
            <person name="Culley D."/>
            <person name="Daum C."/>
            <person name="Ezra D."/>
            <person name="Gonzalez J."/>
            <person name="Henrissat B."/>
            <person name="Kuo A."/>
            <person name="Liang C."/>
            <person name="Lipzen A."/>
            <person name="Lutzoni F."/>
            <person name="Magnuson J."/>
            <person name="Mondo S."/>
            <person name="Nolan M."/>
            <person name="Ohm R."/>
            <person name="Pangilinan J."/>
            <person name="Park H.-J."/>
            <person name="Ramirez L."/>
            <person name="Alfaro M."/>
            <person name="Sun H."/>
            <person name="Tritt A."/>
            <person name="Yoshinaga Y."/>
            <person name="Zwiers L.-H."/>
            <person name="Turgeon B."/>
            <person name="Goodwin S."/>
            <person name="Spatafora J."/>
            <person name="Crous P."/>
            <person name="Grigoriev I."/>
        </authorList>
    </citation>
    <scope>NUCLEOTIDE SEQUENCE</scope>
    <source>
        <strain evidence="7">CBS 113979</strain>
    </source>
</reference>
<dbReference type="EMBL" id="ML977156">
    <property type="protein sequence ID" value="KAF1986603.1"/>
    <property type="molecule type" value="Genomic_DNA"/>
</dbReference>
<dbReference type="OrthoDB" id="21467at2759"/>
<dbReference type="PANTHER" id="PTHR46754">
    <property type="entry name" value="MKI67 FHA DOMAIN-INTERACTING NUCLEOLAR PHOSPHOPROTEIN"/>
    <property type="match status" value="1"/>
</dbReference>
<feature type="compositionally biased region" description="Basic residues" evidence="5">
    <location>
        <begin position="397"/>
        <end position="410"/>
    </location>
</feature>
<evidence type="ECO:0000256" key="2">
    <source>
        <dbReference type="ARBA" id="ARBA00022884"/>
    </source>
</evidence>